<evidence type="ECO:0008006" key="2">
    <source>
        <dbReference type="Google" id="ProtNLM"/>
    </source>
</evidence>
<evidence type="ECO:0000313" key="1">
    <source>
        <dbReference type="EMBL" id="KKN32842.1"/>
    </source>
</evidence>
<gene>
    <name evidence="1" type="ORF">LCGC14_0809600</name>
</gene>
<proteinExistence type="predicted"/>
<dbReference type="AlphaFoldDB" id="A0A0F9Q783"/>
<sequence>MVTVEVTLDGDMWCALVGPNIQEGTARFGKTPGEALRVLAAAIETEEVMADLERKGWVSRG</sequence>
<accession>A0A0F9Q783</accession>
<name>A0A0F9Q783_9ZZZZ</name>
<protein>
    <recommendedName>
        <fullName evidence="2">HicB-like antitoxin of toxin-antitoxin system domain-containing protein</fullName>
    </recommendedName>
</protein>
<organism evidence="1">
    <name type="scientific">marine sediment metagenome</name>
    <dbReference type="NCBI Taxonomy" id="412755"/>
    <lineage>
        <taxon>unclassified sequences</taxon>
        <taxon>metagenomes</taxon>
        <taxon>ecological metagenomes</taxon>
    </lineage>
</organism>
<comment type="caution">
    <text evidence="1">The sequence shown here is derived from an EMBL/GenBank/DDBJ whole genome shotgun (WGS) entry which is preliminary data.</text>
</comment>
<reference evidence="1" key="1">
    <citation type="journal article" date="2015" name="Nature">
        <title>Complex archaea that bridge the gap between prokaryotes and eukaryotes.</title>
        <authorList>
            <person name="Spang A."/>
            <person name="Saw J.H."/>
            <person name="Jorgensen S.L."/>
            <person name="Zaremba-Niedzwiedzka K."/>
            <person name="Martijn J."/>
            <person name="Lind A.E."/>
            <person name="van Eijk R."/>
            <person name="Schleper C."/>
            <person name="Guy L."/>
            <person name="Ettema T.J."/>
        </authorList>
    </citation>
    <scope>NUCLEOTIDE SEQUENCE</scope>
</reference>
<dbReference type="EMBL" id="LAZR01002225">
    <property type="protein sequence ID" value="KKN32842.1"/>
    <property type="molecule type" value="Genomic_DNA"/>
</dbReference>